<sequence>MLADREPLSCGSGPAADKKTISSDELKRFAGVADGGDSSERAKELLKDLFKEDAEGGTDEQIYNKLLNFDAFLEKFEMAKEFVEEITEEEAKHAATTTAPEADEEKRSSEEDDDKSEESDDENRKKYDQQTRQLIEKAEEARKEYNEIADKVSDLERTVRDSESFLNVEFGADNAWAPMKGQCAELTTTQYVYILCMFDRTVQKERNGHAEISLGHWGKWAGPEDGNKFKAQLYEHGQTCWNGPERSTFVQFECGEELQLVDASEPSKCEYHFLAKSPTACADPEELKGEHAEL</sequence>
<feature type="region of interest" description="Disordered" evidence="3">
    <location>
        <begin position="89"/>
        <end position="129"/>
    </location>
</feature>
<dbReference type="GO" id="GO:0006491">
    <property type="term" value="P:N-glycan processing"/>
    <property type="evidence" value="ECO:0007669"/>
    <property type="project" value="TreeGrafter"/>
</dbReference>
<reference evidence="5" key="1">
    <citation type="submission" date="2013-12" db="EMBL/GenBank/DDBJ databases">
        <authorList>
            <person name="Aslett M."/>
        </authorList>
    </citation>
    <scope>NUCLEOTIDE SEQUENCE [LARGE SCALE GENOMIC DNA]</scope>
    <source>
        <strain evidence="5">Lindley</strain>
    </source>
</reference>
<dbReference type="WBParaSite" id="GPLIN_000377800">
    <property type="protein sequence ID" value="GPLIN_000377800"/>
    <property type="gene ID" value="GPLIN_000377800"/>
</dbReference>
<reference evidence="5" key="2">
    <citation type="submission" date="2014-05" db="EMBL/GenBank/DDBJ databases">
        <title>The genome and life-stage specific transcriptomes of Globodera pallida elucidate key aspects of plant parasitism by a cyst nematode.</title>
        <authorList>
            <person name="Cotton J.A."/>
            <person name="Lilley C.J."/>
            <person name="Jones L.M."/>
            <person name="Kikuchi T."/>
            <person name="Reid A.J."/>
            <person name="Thorpe P."/>
            <person name="Tsai I.J."/>
            <person name="Beasley H."/>
            <person name="Blok V."/>
            <person name="Cock P.J.A."/>
            <person name="Van den Akker S.E."/>
            <person name="Holroyd N."/>
            <person name="Hunt M."/>
            <person name="Mantelin S."/>
            <person name="Naghra H."/>
            <person name="Pain A."/>
            <person name="Palomares-Rius J.E."/>
            <person name="Zarowiecki M."/>
            <person name="Berriman M."/>
            <person name="Jones J.T."/>
            <person name="Urwin P.E."/>
        </authorList>
    </citation>
    <scope>NUCLEOTIDE SEQUENCE [LARGE SCALE GENOMIC DNA]</scope>
    <source>
        <strain evidence="5">Lindley</strain>
    </source>
</reference>
<dbReference type="PANTHER" id="PTHR12630">
    <property type="entry name" value="N-LINKED OLIGOSACCHARIDE PROCESSING"/>
    <property type="match status" value="1"/>
</dbReference>
<proteinExistence type="predicted"/>
<accession>A0A183BT42</accession>
<keyword evidence="1" id="KW-0732">Signal</keyword>
<feature type="compositionally biased region" description="Basic and acidic residues" evidence="3">
    <location>
        <begin position="16"/>
        <end position="28"/>
    </location>
</feature>
<dbReference type="InterPro" id="IPR036607">
    <property type="entry name" value="PRKCSH"/>
</dbReference>
<dbReference type="Proteomes" id="UP000050741">
    <property type="component" value="Unassembled WGS sequence"/>
</dbReference>
<feature type="domain" description="MRH" evidence="4">
    <location>
        <begin position="181"/>
        <end position="283"/>
    </location>
</feature>
<evidence type="ECO:0000259" key="4">
    <source>
        <dbReference type="PROSITE" id="PS51914"/>
    </source>
</evidence>
<reference evidence="6" key="3">
    <citation type="submission" date="2016-06" db="UniProtKB">
        <authorList>
            <consortium name="WormBaseParasite"/>
        </authorList>
    </citation>
    <scope>IDENTIFICATION</scope>
</reference>
<evidence type="ECO:0000256" key="2">
    <source>
        <dbReference type="ARBA" id="ARBA00023157"/>
    </source>
</evidence>
<keyword evidence="2" id="KW-1015">Disulfide bond</keyword>
<dbReference type="InterPro" id="IPR044865">
    <property type="entry name" value="MRH_dom"/>
</dbReference>
<protein>
    <submittedName>
        <fullName evidence="6">PRKCSH_1 domain-containing protein</fullName>
    </submittedName>
</protein>
<organism evidence="5 6">
    <name type="scientific">Globodera pallida</name>
    <name type="common">Potato cyst nematode worm</name>
    <name type="synonym">Heterodera pallida</name>
    <dbReference type="NCBI Taxonomy" id="36090"/>
    <lineage>
        <taxon>Eukaryota</taxon>
        <taxon>Metazoa</taxon>
        <taxon>Ecdysozoa</taxon>
        <taxon>Nematoda</taxon>
        <taxon>Chromadorea</taxon>
        <taxon>Rhabditida</taxon>
        <taxon>Tylenchina</taxon>
        <taxon>Tylenchomorpha</taxon>
        <taxon>Tylenchoidea</taxon>
        <taxon>Heteroderidae</taxon>
        <taxon>Heteroderinae</taxon>
        <taxon>Globodera</taxon>
    </lineage>
</organism>
<dbReference type="SUPFAM" id="SSF50911">
    <property type="entry name" value="Mannose 6-phosphate receptor domain"/>
    <property type="match status" value="1"/>
</dbReference>
<dbReference type="InterPro" id="IPR009011">
    <property type="entry name" value="Man6P_isomerase_rcpt-bd_dom_sf"/>
</dbReference>
<dbReference type="PANTHER" id="PTHR12630:SF1">
    <property type="entry name" value="GLUCOSIDASE 2 SUBUNIT BETA"/>
    <property type="match status" value="1"/>
</dbReference>
<evidence type="ECO:0000256" key="1">
    <source>
        <dbReference type="ARBA" id="ARBA00022729"/>
    </source>
</evidence>
<evidence type="ECO:0000256" key="3">
    <source>
        <dbReference type="SAM" id="MobiDB-lite"/>
    </source>
</evidence>
<feature type="region of interest" description="Disordered" evidence="3">
    <location>
        <begin position="1"/>
        <end position="40"/>
    </location>
</feature>
<dbReference type="Pfam" id="PF13015">
    <property type="entry name" value="PRKCSH_1"/>
    <property type="match status" value="1"/>
</dbReference>
<evidence type="ECO:0000313" key="5">
    <source>
        <dbReference type="Proteomes" id="UP000050741"/>
    </source>
</evidence>
<dbReference type="Gene3D" id="2.70.130.10">
    <property type="entry name" value="Mannose-6-phosphate receptor binding domain"/>
    <property type="match status" value="1"/>
</dbReference>
<dbReference type="GO" id="GO:0017177">
    <property type="term" value="C:glucosidase II complex"/>
    <property type="evidence" value="ECO:0007669"/>
    <property type="project" value="TreeGrafter"/>
</dbReference>
<name>A0A183BT42_GLOPA</name>
<keyword evidence="5" id="KW-1185">Reference proteome</keyword>
<feature type="compositionally biased region" description="Acidic residues" evidence="3">
    <location>
        <begin position="110"/>
        <end position="121"/>
    </location>
</feature>
<dbReference type="InterPro" id="IPR039794">
    <property type="entry name" value="Gtb1-like"/>
</dbReference>
<evidence type="ECO:0000313" key="6">
    <source>
        <dbReference type="WBParaSite" id="GPLIN_000377800"/>
    </source>
</evidence>
<dbReference type="PROSITE" id="PS51914">
    <property type="entry name" value="MRH"/>
    <property type="match status" value="1"/>
</dbReference>
<dbReference type="AlphaFoldDB" id="A0A183BT42"/>